<organism evidence="2 3">
    <name type="scientific">Marmota monax</name>
    <name type="common">Woodchuck</name>
    <dbReference type="NCBI Taxonomy" id="9995"/>
    <lineage>
        <taxon>Eukaryota</taxon>
        <taxon>Metazoa</taxon>
        <taxon>Chordata</taxon>
        <taxon>Craniata</taxon>
        <taxon>Vertebrata</taxon>
        <taxon>Euteleostomi</taxon>
        <taxon>Mammalia</taxon>
        <taxon>Eutheria</taxon>
        <taxon>Euarchontoglires</taxon>
        <taxon>Glires</taxon>
        <taxon>Rodentia</taxon>
        <taxon>Sciuromorpha</taxon>
        <taxon>Sciuridae</taxon>
        <taxon>Xerinae</taxon>
        <taxon>Marmotini</taxon>
        <taxon>Marmota</taxon>
    </lineage>
</organism>
<evidence type="ECO:0000256" key="1">
    <source>
        <dbReference type="SAM" id="MobiDB-lite"/>
    </source>
</evidence>
<protein>
    <submittedName>
        <fullName evidence="2">Uncharacterized protein</fullName>
    </submittedName>
</protein>
<proteinExistence type="predicted"/>
<gene>
    <name evidence="2" type="ORF">MONAX_5E015610</name>
</gene>
<dbReference type="Proteomes" id="UP000335636">
    <property type="component" value="Unassembled WGS sequence"/>
</dbReference>
<dbReference type="InterPro" id="IPR040721">
    <property type="entry name" value="DUF5520"/>
</dbReference>
<dbReference type="PANTHER" id="PTHR47509:SF1">
    <property type="entry name" value="RIKEN CDNA 4933402N03 GENE"/>
    <property type="match status" value="1"/>
</dbReference>
<reference evidence="2" key="1">
    <citation type="submission" date="2019-04" db="EMBL/GenBank/DDBJ databases">
        <authorList>
            <person name="Alioto T."/>
            <person name="Alioto T."/>
        </authorList>
    </citation>
    <scope>NUCLEOTIDE SEQUENCE [LARGE SCALE GENOMIC DNA]</scope>
</reference>
<sequence length="307" mass="35333">MGDQLSEDGKTEDWTSGAQEKKTSEETHKRNGKSVRILSAPYSFPESCQEHPHCQEDPCSTSPSGIWSKSYKLDPRIAFGKYSPMEKEILRLGGIHTMAARRLLAFKKEEEHKMLRELQLQSPDYIQVAHCKKHTSGNVCAPLERVWTAKVIVPSEEFRMPQREKVNISKHIERMQLARALSSKHLLPYVERFRGSMFPSRGGLGPLAKDKAWKKGDSYDSYYHDNIKEQNPTKRHEIKMNVTFKSEEPKKCIACHRHDRQPFLTIRKLERCIAGQTNRNRLSLAEFPGDLMLMTQDFLSQGTHPAK</sequence>
<feature type="region of interest" description="Disordered" evidence="1">
    <location>
        <begin position="1"/>
        <end position="36"/>
    </location>
</feature>
<dbReference type="Pfam" id="PF17658">
    <property type="entry name" value="DUF5520"/>
    <property type="match status" value="1"/>
</dbReference>
<evidence type="ECO:0000313" key="2">
    <source>
        <dbReference type="EMBL" id="VTJ74756.1"/>
    </source>
</evidence>
<name>A0A5E4BZS7_MARMO</name>
<dbReference type="EMBL" id="CABDUW010000762">
    <property type="protein sequence ID" value="VTJ74756.1"/>
    <property type="molecule type" value="Genomic_DNA"/>
</dbReference>
<feature type="compositionally biased region" description="Basic and acidic residues" evidence="1">
    <location>
        <begin position="7"/>
        <end position="29"/>
    </location>
</feature>
<dbReference type="AlphaFoldDB" id="A0A5E4BZS7"/>
<dbReference type="PANTHER" id="PTHR47509">
    <property type="entry name" value="MCG1612"/>
    <property type="match status" value="1"/>
</dbReference>
<evidence type="ECO:0000313" key="3">
    <source>
        <dbReference type="Proteomes" id="UP000335636"/>
    </source>
</evidence>
<keyword evidence="3" id="KW-1185">Reference proteome</keyword>
<accession>A0A5E4BZS7</accession>
<comment type="caution">
    <text evidence="2">The sequence shown here is derived from an EMBL/GenBank/DDBJ whole genome shotgun (WGS) entry which is preliminary data.</text>
</comment>